<protein>
    <submittedName>
        <fullName evidence="2">Uncharacterized protein</fullName>
    </submittedName>
</protein>
<organism evidence="2 3">
    <name type="scientific">Apiospora aurea</name>
    <dbReference type="NCBI Taxonomy" id="335848"/>
    <lineage>
        <taxon>Eukaryota</taxon>
        <taxon>Fungi</taxon>
        <taxon>Dikarya</taxon>
        <taxon>Ascomycota</taxon>
        <taxon>Pezizomycotina</taxon>
        <taxon>Sordariomycetes</taxon>
        <taxon>Xylariomycetidae</taxon>
        <taxon>Amphisphaeriales</taxon>
        <taxon>Apiosporaceae</taxon>
        <taxon>Apiospora</taxon>
    </lineage>
</organism>
<proteinExistence type="predicted"/>
<dbReference type="GeneID" id="92083425"/>
<keyword evidence="3" id="KW-1185">Reference proteome</keyword>
<accession>A0ABR1PS59</accession>
<feature type="region of interest" description="Disordered" evidence="1">
    <location>
        <begin position="1"/>
        <end position="26"/>
    </location>
</feature>
<sequence>MDQESVATLSEEDFETPPSTKKFGPDDVAFPQHLIDHSIYPPFYRYPNGTRAPEPSNLSEIRAALREPRPSFVLTDDEVSDFHFNYFPAKSIDNALSDLLDLVDADDQLSPESLQLDIREDLDALIVPSAYKDLPVLPNFFVETELRGCARPGVYDQKAYTIAATYHGGGLMLFASHIVGPEQGANHEDLCYATTFLDFLPLLGDPEVCRRSVATYRNARDWARRQREDAVHLANQGFDSRGDVNSMSSEGAMVQAFEAVVDQFHRICDGRPAKRRRTYSPSSDAE</sequence>
<evidence type="ECO:0000256" key="1">
    <source>
        <dbReference type="SAM" id="MobiDB-lite"/>
    </source>
</evidence>
<evidence type="ECO:0000313" key="2">
    <source>
        <dbReference type="EMBL" id="KAK7937273.1"/>
    </source>
</evidence>
<comment type="caution">
    <text evidence="2">The sequence shown here is derived from an EMBL/GenBank/DDBJ whole genome shotgun (WGS) entry which is preliminary data.</text>
</comment>
<reference evidence="2 3" key="1">
    <citation type="submission" date="2023-01" db="EMBL/GenBank/DDBJ databases">
        <title>Analysis of 21 Apiospora genomes using comparative genomics revels a genus with tremendous synthesis potential of carbohydrate active enzymes and secondary metabolites.</title>
        <authorList>
            <person name="Sorensen T."/>
        </authorList>
    </citation>
    <scope>NUCLEOTIDE SEQUENCE [LARGE SCALE GENOMIC DNA]</scope>
    <source>
        <strain evidence="2 3">CBS 24483</strain>
    </source>
</reference>
<gene>
    <name evidence="2" type="ORF">PG986_014141</name>
</gene>
<dbReference type="EMBL" id="JAQQWE010000010">
    <property type="protein sequence ID" value="KAK7937273.1"/>
    <property type="molecule type" value="Genomic_DNA"/>
</dbReference>
<dbReference type="Proteomes" id="UP001391051">
    <property type="component" value="Unassembled WGS sequence"/>
</dbReference>
<name>A0ABR1PS59_9PEZI</name>
<evidence type="ECO:0000313" key="3">
    <source>
        <dbReference type="Proteomes" id="UP001391051"/>
    </source>
</evidence>
<dbReference type="RefSeq" id="XP_066692601.1">
    <property type="nucleotide sequence ID" value="XM_066850363.1"/>
</dbReference>